<proteinExistence type="predicted"/>
<feature type="signal peptide" evidence="1">
    <location>
        <begin position="1"/>
        <end position="21"/>
    </location>
</feature>
<organism evidence="2 3">
    <name type="scientific">Actinomadura algeriensis</name>
    <dbReference type="NCBI Taxonomy" id="1679523"/>
    <lineage>
        <taxon>Bacteria</taxon>
        <taxon>Bacillati</taxon>
        <taxon>Actinomycetota</taxon>
        <taxon>Actinomycetes</taxon>
        <taxon>Streptosporangiales</taxon>
        <taxon>Thermomonosporaceae</taxon>
        <taxon>Actinomadura</taxon>
    </lineage>
</organism>
<dbReference type="RefSeq" id="WP_192762557.1">
    <property type="nucleotide sequence ID" value="NZ_JADBDZ010000001.1"/>
</dbReference>
<feature type="chain" id="PRO_5045715553" evidence="1">
    <location>
        <begin position="22"/>
        <end position="261"/>
    </location>
</feature>
<evidence type="ECO:0000256" key="1">
    <source>
        <dbReference type="SAM" id="SignalP"/>
    </source>
</evidence>
<sequence length="261" mass="28484">MKIRLLLSSALVTALPLVLCAGSAVPASPIGVLPGAPVQAIAEDARQVAIRTDDGLTRFGSVTQAERNRLREAMLPMSDEKSAVLLHETFGPVVGPYEGVLERLLNGEELVIEGCVGEHSTPGLIKPLGRSADRSPAALAVWEDAKWRAAINETIVHLPPAEAGRLMGRRTTERCRAYERPGGLRVELYVDYTTEEPGRSRRVTIFTVFEEGGGWQFRYRSMTRIGDYVVLLDVLPTDRMSPDDFDALLDDADEQAMAALA</sequence>
<accession>A0ABR9K2H2</accession>
<gene>
    <name evidence="2" type="ORF">H4W34_006368</name>
</gene>
<evidence type="ECO:0000313" key="3">
    <source>
        <dbReference type="Proteomes" id="UP000627838"/>
    </source>
</evidence>
<reference evidence="2 3" key="1">
    <citation type="submission" date="2020-10" db="EMBL/GenBank/DDBJ databases">
        <title>Sequencing the genomes of 1000 actinobacteria strains.</title>
        <authorList>
            <person name="Klenk H.-P."/>
        </authorList>
    </citation>
    <scope>NUCLEOTIDE SEQUENCE [LARGE SCALE GENOMIC DNA]</scope>
    <source>
        <strain evidence="2 3">DSM 46744</strain>
    </source>
</reference>
<dbReference type="EMBL" id="JADBDZ010000001">
    <property type="protein sequence ID" value="MBE1536535.1"/>
    <property type="molecule type" value="Genomic_DNA"/>
</dbReference>
<keyword evidence="1" id="KW-0732">Signal</keyword>
<dbReference type="Proteomes" id="UP000627838">
    <property type="component" value="Unassembled WGS sequence"/>
</dbReference>
<name>A0ABR9K2H2_9ACTN</name>
<comment type="caution">
    <text evidence="2">The sequence shown here is derived from an EMBL/GenBank/DDBJ whole genome shotgun (WGS) entry which is preliminary data.</text>
</comment>
<evidence type="ECO:0000313" key="2">
    <source>
        <dbReference type="EMBL" id="MBE1536535.1"/>
    </source>
</evidence>
<keyword evidence="3" id="KW-1185">Reference proteome</keyword>
<protein>
    <submittedName>
        <fullName evidence="2">Uncharacterized protein</fullName>
    </submittedName>
</protein>